<dbReference type="PANTHER" id="PTHR30514">
    <property type="entry name" value="GLUCOKINASE"/>
    <property type="match status" value="1"/>
</dbReference>
<evidence type="ECO:0000259" key="5">
    <source>
        <dbReference type="PROSITE" id="PS51464"/>
    </source>
</evidence>
<dbReference type="EMBL" id="BMEL01000004">
    <property type="protein sequence ID" value="GGF30543.1"/>
    <property type="molecule type" value="Genomic_DNA"/>
</dbReference>
<dbReference type="InterPro" id="IPR009057">
    <property type="entry name" value="Homeodomain-like_sf"/>
</dbReference>
<evidence type="ECO:0000256" key="1">
    <source>
        <dbReference type="ARBA" id="ARBA00023015"/>
    </source>
</evidence>
<evidence type="ECO:0000313" key="7">
    <source>
        <dbReference type="Proteomes" id="UP000660110"/>
    </source>
</evidence>
<dbReference type="Proteomes" id="UP000660110">
    <property type="component" value="Unassembled WGS sequence"/>
</dbReference>
<dbReference type="AlphaFoldDB" id="A0A917B8S3"/>
<keyword evidence="7" id="KW-1185">Reference proteome</keyword>
<dbReference type="InterPro" id="IPR000281">
    <property type="entry name" value="HTH_RpiR"/>
</dbReference>
<dbReference type="PANTHER" id="PTHR30514:SF10">
    <property type="entry name" value="MURR_RPIR FAMILY TRANSCRIPTIONAL REGULATOR"/>
    <property type="match status" value="1"/>
</dbReference>
<dbReference type="InterPro" id="IPR047640">
    <property type="entry name" value="RpiR-like"/>
</dbReference>
<evidence type="ECO:0000259" key="4">
    <source>
        <dbReference type="PROSITE" id="PS51071"/>
    </source>
</evidence>
<gene>
    <name evidence="6" type="ORF">GCM10010954_32090</name>
</gene>
<dbReference type="GO" id="GO:0003700">
    <property type="term" value="F:DNA-binding transcription factor activity"/>
    <property type="evidence" value="ECO:0007669"/>
    <property type="project" value="InterPro"/>
</dbReference>
<dbReference type="Pfam" id="PF01380">
    <property type="entry name" value="SIS"/>
    <property type="match status" value="1"/>
</dbReference>
<reference evidence="6" key="1">
    <citation type="journal article" date="2014" name="Int. J. Syst. Evol. Microbiol.">
        <title>Complete genome sequence of Corynebacterium casei LMG S-19264T (=DSM 44701T), isolated from a smear-ripened cheese.</title>
        <authorList>
            <consortium name="US DOE Joint Genome Institute (JGI-PGF)"/>
            <person name="Walter F."/>
            <person name="Albersmeier A."/>
            <person name="Kalinowski J."/>
            <person name="Ruckert C."/>
        </authorList>
    </citation>
    <scope>NUCLEOTIDE SEQUENCE</scope>
    <source>
        <strain evidence="6">CGMCC 1.12153</strain>
    </source>
</reference>
<keyword evidence="2" id="KW-0238">DNA-binding</keyword>
<keyword evidence="1" id="KW-0805">Transcription regulation</keyword>
<evidence type="ECO:0000256" key="2">
    <source>
        <dbReference type="ARBA" id="ARBA00023125"/>
    </source>
</evidence>
<keyword evidence="3" id="KW-0804">Transcription</keyword>
<dbReference type="SUPFAM" id="SSF53697">
    <property type="entry name" value="SIS domain"/>
    <property type="match status" value="1"/>
</dbReference>
<dbReference type="PROSITE" id="PS51071">
    <property type="entry name" value="HTH_RPIR"/>
    <property type="match status" value="1"/>
</dbReference>
<dbReference type="Gene3D" id="1.10.10.10">
    <property type="entry name" value="Winged helix-like DNA-binding domain superfamily/Winged helix DNA-binding domain"/>
    <property type="match status" value="1"/>
</dbReference>
<dbReference type="InterPro" id="IPR046348">
    <property type="entry name" value="SIS_dom_sf"/>
</dbReference>
<sequence>MERETQHGLARIRSSYSKFSDKEKKIADYILEQPETIIHHTINQVADELDVAESTVFRFCKRIGFKGYQALKIALAAEIVTPIKDIHEEINDGDSVTTVSEKVFHSNSKTLESTLQILDGQAIEEAVDALLKARKIEFYGCGGSAVVALDGYHKFIRTGLLTSTQLDSHMQLMSASQLAEDDVAVIISHSGTTKDSLDVLRVLKEKGIKTIAITNFAKSPLTKEADISLYTVSEETDFRSEAFSSRIAQLSIIDALYTNIMIAKQETGKRSLENMREAMSLKRL</sequence>
<dbReference type="Pfam" id="PF01418">
    <property type="entry name" value="HTH_6"/>
    <property type="match status" value="1"/>
</dbReference>
<evidence type="ECO:0000256" key="3">
    <source>
        <dbReference type="ARBA" id="ARBA00023163"/>
    </source>
</evidence>
<feature type="domain" description="HTH rpiR-type" evidence="4">
    <location>
        <begin position="6"/>
        <end position="82"/>
    </location>
</feature>
<dbReference type="Gene3D" id="3.40.50.10490">
    <property type="entry name" value="Glucose-6-phosphate isomerase like protein, domain 1"/>
    <property type="match status" value="1"/>
</dbReference>
<dbReference type="SUPFAM" id="SSF46689">
    <property type="entry name" value="Homeodomain-like"/>
    <property type="match status" value="1"/>
</dbReference>
<dbReference type="InterPro" id="IPR001347">
    <property type="entry name" value="SIS_dom"/>
</dbReference>
<feature type="domain" description="SIS" evidence="5">
    <location>
        <begin position="126"/>
        <end position="266"/>
    </location>
</feature>
<evidence type="ECO:0000313" key="6">
    <source>
        <dbReference type="EMBL" id="GGF30543.1"/>
    </source>
</evidence>
<dbReference type="InterPro" id="IPR035472">
    <property type="entry name" value="RpiR-like_SIS"/>
</dbReference>
<comment type="caution">
    <text evidence="6">The sequence shown here is derived from an EMBL/GenBank/DDBJ whole genome shotgun (WGS) entry which is preliminary data.</text>
</comment>
<reference evidence="6" key="2">
    <citation type="submission" date="2020-09" db="EMBL/GenBank/DDBJ databases">
        <authorList>
            <person name="Sun Q."/>
            <person name="Zhou Y."/>
        </authorList>
    </citation>
    <scope>NUCLEOTIDE SEQUENCE</scope>
    <source>
        <strain evidence="6">CGMCC 1.12153</strain>
    </source>
</reference>
<dbReference type="PROSITE" id="PS51464">
    <property type="entry name" value="SIS"/>
    <property type="match status" value="1"/>
</dbReference>
<proteinExistence type="predicted"/>
<organism evidence="6 7">
    <name type="scientific">Halobacillus andaensis</name>
    <dbReference type="NCBI Taxonomy" id="1176239"/>
    <lineage>
        <taxon>Bacteria</taxon>
        <taxon>Bacillati</taxon>
        <taxon>Bacillota</taxon>
        <taxon>Bacilli</taxon>
        <taxon>Bacillales</taxon>
        <taxon>Bacillaceae</taxon>
        <taxon>Halobacillus</taxon>
    </lineage>
</organism>
<dbReference type="InterPro" id="IPR036388">
    <property type="entry name" value="WH-like_DNA-bd_sf"/>
</dbReference>
<protein>
    <submittedName>
        <fullName evidence="6">RpiR family transcriptional regulator</fullName>
    </submittedName>
</protein>
<dbReference type="CDD" id="cd05013">
    <property type="entry name" value="SIS_RpiR"/>
    <property type="match status" value="1"/>
</dbReference>
<dbReference type="GO" id="GO:0097367">
    <property type="term" value="F:carbohydrate derivative binding"/>
    <property type="evidence" value="ECO:0007669"/>
    <property type="project" value="InterPro"/>
</dbReference>
<accession>A0A917B8S3</accession>
<dbReference type="GO" id="GO:0003677">
    <property type="term" value="F:DNA binding"/>
    <property type="evidence" value="ECO:0007669"/>
    <property type="project" value="UniProtKB-KW"/>
</dbReference>
<dbReference type="GO" id="GO:1901135">
    <property type="term" value="P:carbohydrate derivative metabolic process"/>
    <property type="evidence" value="ECO:0007669"/>
    <property type="project" value="InterPro"/>
</dbReference>
<dbReference type="RefSeq" id="WP_188378523.1">
    <property type="nucleotide sequence ID" value="NZ_BMEL01000004.1"/>
</dbReference>
<name>A0A917B8S3_HALAA</name>